<dbReference type="GO" id="GO:0006281">
    <property type="term" value="P:DNA repair"/>
    <property type="evidence" value="ECO:0007669"/>
    <property type="project" value="UniProtKB-KW"/>
</dbReference>
<dbReference type="GO" id="GO:0005524">
    <property type="term" value="F:ATP binding"/>
    <property type="evidence" value="ECO:0007669"/>
    <property type="project" value="UniProtKB-KW"/>
</dbReference>
<dbReference type="PROSITE" id="PS51194">
    <property type="entry name" value="HELICASE_CTER"/>
    <property type="match status" value="1"/>
</dbReference>
<proteinExistence type="predicted"/>
<feature type="compositionally biased region" description="Polar residues" evidence="8">
    <location>
        <begin position="1085"/>
        <end position="1112"/>
    </location>
</feature>
<evidence type="ECO:0000313" key="11">
    <source>
        <dbReference type="Proteomes" id="UP000006729"/>
    </source>
</evidence>
<evidence type="ECO:0000256" key="4">
    <source>
        <dbReference type="ARBA" id="ARBA00022806"/>
    </source>
</evidence>
<reference evidence="10 11" key="1">
    <citation type="journal article" date="2006" name="Science">
        <title>The genome of black cottonwood, Populus trichocarpa (Torr. &amp; Gray).</title>
        <authorList>
            <person name="Tuskan G.A."/>
            <person name="Difazio S."/>
            <person name="Jansson S."/>
            <person name="Bohlmann J."/>
            <person name="Grigoriev I."/>
            <person name="Hellsten U."/>
            <person name="Putnam N."/>
            <person name="Ralph S."/>
            <person name="Rombauts S."/>
            <person name="Salamov A."/>
            <person name="Schein J."/>
            <person name="Sterck L."/>
            <person name="Aerts A."/>
            <person name="Bhalerao R.R."/>
            <person name="Bhalerao R.P."/>
            <person name="Blaudez D."/>
            <person name="Boerjan W."/>
            <person name="Brun A."/>
            <person name="Brunner A."/>
            <person name="Busov V."/>
            <person name="Campbell M."/>
            <person name="Carlson J."/>
            <person name="Chalot M."/>
            <person name="Chapman J."/>
            <person name="Chen G.L."/>
            <person name="Cooper D."/>
            <person name="Coutinho P.M."/>
            <person name="Couturier J."/>
            <person name="Covert S."/>
            <person name="Cronk Q."/>
            <person name="Cunningham R."/>
            <person name="Davis J."/>
            <person name="Degroeve S."/>
            <person name="Dejardin A."/>
            <person name="Depamphilis C."/>
            <person name="Detter J."/>
            <person name="Dirks B."/>
            <person name="Dubchak I."/>
            <person name="Duplessis S."/>
            <person name="Ehlting J."/>
            <person name="Ellis B."/>
            <person name="Gendler K."/>
            <person name="Goodstein D."/>
            <person name="Gribskov M."/>
            <person name="Grimwood J."/>
            <person name="Groover A."/>
            <person name="Gunter L."/>
            <person name="Hamberger B."/>
            <person name="Heinze B."/>
            <person name="Helariutta Y."/>
            <person name="Henrissat B."/>
            <person name="Holligan D."/>
            <person name="Holt R."/>
            <person name="Huang W."/>
            <person name="Islam-Faridi N."/>
            <person name="Jones S."/>
            <person name="Jones-Rhoades M."/>
            <person name="Jorgensen R."/>
            <person name="Joshi C."/>
            <person name="Kangasjarvi J."/>
            <person name="Karlsson J."/>
            <person name="Kelleher C."/>
            <person name="Kirkpatrick R."/>
            <person name="Kirst M."/>
            <person name="Kohler A."/>
            <person name="Kalluri U."/>
            <person name="Larimer F."/>
            <person name="Leebens-Mack J."/>
            <person name="Leple J.C."/>
            <person name="Locascio P."/>
            <person name="Lou Y."/>
            <person name="Lucas S."/>
            <person name="Martin F."/>
            <person name="Montanini B."/>
            <person name="Napoli C."/>
            <person name="Nelson D.R."/>
            <person name="Nelson C."/>
            <person name="Nieminen K."/>
            <person name="Nilsson O."/>
            <person name="Pereda V."/>
            <person name="Peter G."/>
            <person name="Philippe R."/>
            <person name="Pilate G."/>
            <person name="Poliakov A."/>
            <person name="Razumovskaya J."/>
            <person name="Richardson P."/>
            <person name="Rinaldi C."/>
            <person name="Ritland K."/>
            <person name="Rouze P."/>
            <person name="Ryaboy D."/>
            <person name="Schmutz J."/>
            <person name="Schrader J."/>
            <person name="Segerman B."/>
            <person name="Shin H."/>
            <person name="Siddiqui A."/>
            <person name="Sterky F."/>
            <person name="Terry A."/>
            <person name="Tsai C.J."/>
            <person name="Uberbacher E."/>
            <person name="Unneberg P."/>
            <person name="Vahala J."/>
            <person name="Wall K."/>
            <person name="Wessler S."/>
            <person name="Yang G."/>
            <person name="Yin T."/>
            <person name="Douglas C."/>
            <person name="Marra M."/>
            <person name="Sandberg G."/>
            <person name="Van de Peer Y."/>
            <person name="Rokhsar D."/>
        </authorList>
    </citation>
    <scope>NUCLEOTIDE SEQUENCE [LARGE SCALE GENOMIC DNA]</scope>
    <source>
        <strain evidence="11">cv. Nisqually</strain>
    </source>
</reference>
<name>A0A3N7FZY4_POPTR</name>
<dbReference type="SUPFAM" id="SSF52540">
    <property type="entry name" value="P-loop containing nucleoside triphosphate hydrolases"/>
    <property type="match status" value="2"/>
</dbReference>
<dbReference type="FunFam" id="3.40.50.300:FF:001992">
    <property type="entry name" value="ATP-dependent RNA helicase, putative"/>
    <property type="match status" value="1"/>
</dbReference>
<accession>A0A3N7FZY4</accession>
<feature type="compositionally biased region" description="Polar residues" evidence="8">
    <location>
        <begin position="1119"/>
        <end position="1131"/>
    </location>
</feature>
<evidence type="ECO:0000256" key="3">
    <source>
        <dbReference type="ARBA" id="ARBA00022801"/>
    </source>
</evidence>
<keyword evidence="1" id="KW-0547">Nucleotide-binding</keyword>
<dbReference type="InterPro" id="IPR039686">
    <property type="entry name" value="FANCM/Mph1-like_ID"/>
</dbReference>
<feature type="region of interest" description="Disordered" evidence="8">
    <location>
        <begin position="1029"/>
        <end position="1061"/>
    </location>
</feature>
<dbReference type="SMR" id="A0A3N7FZY4"/>
<dbReference type="Gene3D" id="3.40.50.300">
    <property type="entry name" value="P-loop containing nucleotide triphosphate hydrolases"/>
    <property type="match status" value="2"/>
</dbReference>
<gene>
    <name evidence="10" type="ORF">POPTR_013G109600</name>
</gene>
<dbReference type="Proteomes" id="UP000006729">
    <property type="component" value="Chromosome 13"/>
</dbReference>
<keyword evidence="4" id="KW-0347">Helicase</keyword>
<dbReference type="CDD" id="cd12091">
    <property type="entry name" value="FANCM_ID"/>
    <property type="match status" value="1"/>
</dbReference>
<dbReference type="GO" id="GO:0016787">
    <property type="term" value="F:hydrolase activity"/>
    <property type="evidence" value="ECO:0007669"/>
    <property type="project" value="UniProtKB-KW"/>
</dbReference>
<feature type="compositionally biased region" description="Acidic residues" evidence="8">
    <location>
        <begin position="1029"/>
        <end position="1045"/>
    </location>
</feature>
<organism evidence="10 11">
    <name type="scientific">Populus trichocarpa</name>
    <name type="common">Western balsam poplar</name>
    <name type="synonym">Populus balsamifera subsp. trichocarpa</name>
    <dbReference type="NCBI Taxonomy" id="3694"/>
    <lineage>
        <taxon>Eukaryota</taxon>
        <taxon>Viridiplantae</taxon>
        <taxon>Streptophyta</taxon>
        <taxon>Embryophyta</taxon>
        <taxon>Tracheophyta</taxon>
        <taxon>Spermatophyta</taxon>
        <taxon>Magnoliopsida</taxon>
        <taxon>eudicotyledons</taxon>
        <taxon>Gunneridae</taxon>
        <taxon>Pentapetalae</taxon>
        <taxon>rosids</taxon>
        <taxon>fabids</taxon>
        <taxon>Malpighiales</taxon>
        <taxon>Salicaceae</taxon>
        <taxon>Saliceae</taxon>
        <taxon>Populus</taxon>
    </lineage>
</organism>
<keyword evidence="7" id="KW-0234">DNA repair</keyword>
<protein>
    <recommendedName>
        <fullName evidence="9">Helicase C-terminal domain-containing protein</fullName>
    </recommendedName>
</protein>
<evidence type="ECO:0000256" key="7">
    <source>
        <dbReference type="ARBA" id="ARBA00023204"/>
    </source>
</evidence>
<keyword evidence="2" id="KW-0227">DNA damage</keyword>
<dbReference type="EMBL" id="CM009302">
    <property type="protein sequence ID" value="RQO99280.1"/>
    <property type="molecule type" value="Genomic_DNA"/>
</dbReference>
<sequence length="1265" mass="140754">MKSTVPFQIIDDDDEFDWEAAVREIDSACERANNPSSTTINQASSSNFTPPVNILNNSSYYSCTKTATSKQSTLDKFIGRANPPVKPTVEVRHHQGNGIFNSDGRPCCVEIDAEAAKTWIYPVNVPLREYQLAITKTALFTNTLVALPTGLGKTLIAAVVMYNYFRWFPDAKQPAVQHIIDNLQISALEYRNESDPDVIPYVHDRKIELIEVALGKEAVDINKRLLEVIRPYVARLSTLGLLQNRDYQTLSPPDLLNSRDKFRRAPPLDLPQNRYGEIEACFGGLITLYHIRKLLSSHGIRPAYEMLEEKLKQWSFARLMGKNEDIRKIKLLMQQSLSHGAPSPKLSKMLEVLVDHFKTKDPQNSRVIIFSNFRGSVRDIMNTLATIGDLVKATEFIGQSSGKALKGQSQKVQQAVLQKFRAGGYNVIVATSIGEEGLDIMEVDLVVCFDANVSPLRMIQRMGRTGRKHDGRVVVLACEGSELKGYMRKQANSRAIKKHMHNGGINSFSFHSSSRMIPHIFKPEVQFVELSIEQYVPRGKKVKDDNTIQTPVFKENLTVAETALLAKYFHPGNTWTPSLIAFPRFQSFPSRVHRVMHSHRTEMLIDSMQHLQDLTFTRECGAFSAEDEASSRKCLEANPVQEGDNVNEGPVTWDNPPSTKSQEKVVDSEESPIQTLRTDNEHSMLDLNKLCRPAHSYLFGSDYVSVDSVGKVLIMSVPLFPSEEAAHSKGQSSLNQNSCCWKTPGQKDKELTTPHKSSMDLTTSETQYKMNATLAISRSSNSISQQEKTLDLMETIPEAPILKRNLPNEEDCASKSLDVLGIKASSLQADEFNNNFKDSELSPRLTNMIQSGIVPESPINDNGLLNDEGTNEFIVQDLISPTKLCTELPSKLQTSQKNETVMNSHDCQKNISVSPSNNEIETPLLKVKNVARKGRFMSISPVVEETDSPSANLTKSSNSKDWLLSSGNKLEDVERVCKFKRLRKVGDIGERKNSKGTIENSTIPIKNLNRSFSGKKKRVGSARAFIEEEAEVSSEAEISDDEADDLGNSSNDDSFIDDRINPTVASADSKASRADMMAVYRRSLLSQSPMARESSSSATFTPDYGASTSRMNGSGSSSVKTPQTDSANQSAGRDLGPFQINQERFSAARPCTTTDFKRENETRSETRKGNFSFCQSSIPVLNLEQKFSSQSEVPEKASFQQGPADEIDANEDIFYDDFFATLDLDAVEAQATLLPKQRSDLSVQKQDVILKSDLQGSPSFDLGIL</sequence>
<dbReference type="PANTHER" id="PTHR14025:SF20">
    <property type="entry name" value="FANCONI ANEMIA GROUP M PROTEIN"/>
    <property type="match status" value="1"/>
</dbReference>
<dbReference type="Gramene" id="Potri.013G109600.7.v4.1">
    <property type="protein sequence ID" value="Potri.013G109600.7.v4.1"/>
    <property type="gene ID" value="Potri.013G109600.v4.1"/>
</dbReference>
<evidence type="ECO:0000313" key="10">
    <source>
        <dbReference type="EMBL" id="RQO99280.1"/>
    </source>
</evidence>
<evidence type="ECO:0000256" key="6">
    <source>
        <dbReference type="ARBA" id="ARBA00023125"/>
    </source>
</evidence>
<feature type="region of interest" description="Disordered" evidence="8">
    <location>
        <begin position="639"/>
        <end position="673"/>
    </location>
</feature>
<dbReference type="Pfam" id="PF00271">
    <property type="entry name" value="Helicase_C"/>
    <property type="match status" value="1"/>
</dbReference>
<evidence type="ECO:0000256" key="1">
    <source>
        <dbReference type="ARBA" id="ARBA00022741"/>
    </source>
</evidence>
<keyword evidence="3" id="KW-0378">Hydrolase</keyword>
<dbReference type="InterPro" id="IPR027417">
    <property type="entry name" value="P-loop_NTPase"/>
</dbReference>
<keyword evidence="5" id="KW-0067">ATP-binding</keyword>
<evidence type="ECO:0000256" key="2">
    <source>
        <dbReference type="ARBA" id="ARBA00022763"/>
    </source>
</evidence>
<dbReference type="GO" id="GO:0003677">
    <property type="term" value="F:DNA binding"/>
    <property type="evidence" value="ECO:0007669"/>
    <property type="project" value="UniProtKB-KW"/>
</dbReference>
<evidence type="ECO:0000256" key="8">
    <source>
        <dbReference type="SAM" id="MobiDB-lite"/>
    </source>
</evidence>
<feature type="domain" description="Helicase C-terminal" evidence="9">
    <location>
        <begin position="345"/>
        <end position="516"/>
    </location>
</feature>
<keyword evidence="6" id="KW-0238">DNA-binding</keyword>
<dbReference type="CDD" id="cd18801">
    <property type="entry name" value="SF2_C_FANCM_Hef"/>
    <property type="match status" value="1"/>
</dbReference>
<feature type="region of interest" description="Disordered" evidence="8">
    <location>
        <begin position="1085"/>
        <end position="1135"/>
    </location>
</feature>
<dbReference type="InterPro" id="IPR001650">
    <property type="entry name" value="Helicase_C-like"/>
</dbReference>
<dbReference type="Gene3D" id="1.20.1320.20">
    <property type="entry name" value="hef helicase domain"/>
    <property type="match status" value="1"/>
</dbReference>
<dbReference type="SMART" id="SM00490">
    <property type="entry name" value="HELICc"/>
    <property type="match status" value="1"/>
</dbReference>
<dbReference type="PANTHER" id="PTHR14025">
    <property type="entry name" value="FANCONI ANEMIA GROUP M FANCM FAMILY MEMBER"/>
    <property type="match status" value="1"/>
</dbReference>
<evidence type="ECO:0000259" key="9">
    <source>
        <dbReference type="PROSITE" id="PS51194"/>
    </source>
</evidence>
<dbReference type="AlphaFoldDB" id="A0A3N7FZY4"/>
<evidence type="ECO:0000256" key="5">
    <source>
        <dbReference type="ARBA" id="ARBA00022840"/>
    </source>
</evidence>
<dbReference type="GO" id="GO:0043138">
    <property type="term" value="F:3'-5' DNA helicase activity"/>
    <property type="evidence" value="ECO:0007669"/>
    <property type="project" value="InterPro"/>
</dbReference>
<keyword evidence="11" id="KW-1185">Reference proteome</keyword>